<protein>
    <recommendedName>
        <fullName evidence="3">tRNA threonylcarbamoyladenosine biosynthesis protein TsaE</fullName>
    </recommendedName>
    <alternativeName>
        <fullName evidence="10">t(6)A37 threonylcarbamoyladenosine biosynthesis protein TsaE</fullName>
    </alternativeName>
</protein>
<evidence type="ECO:0000256" key="10">
    <source>
        <dbReference type="ARBA" id="ARBA00032441"/>
    </source>
</evidence>
<evidence type="ECO:0000256" key="3">
    <source>
        <dbReference type="ARBA" id="ARBA00019010"/>
    </source>
</evidence>
<organism evidence="11 12">
    <name type="scientific">Paenibacillus glycanilyticus</name>
    <dbReference type="NCBI Taxonomy" id="126569"/>
    <lineage>
        <taxon>Bacteria</taxon>
        <taxon>Bacillati</taxon>
        <taxon>Bacillota</taxon>
        <taxon>Bacilli</taxon>
        <taxon>Bacillales</taxon>
        <taxon>Paenibacillaceae</taxon>
        <taxon>Paenibacillus</taxon>
    </lineage>
</organism>
<dbReference type="NCBIfam" id="TIGR00150">
    <property type="entry name" value="T6A_YjeE"/>
    <property type="match status" value="1"/>
</dbReference>
<sequence>MSSKQVKKMTIQGQVVLTIRNEQETALLARRIAKLAKPGTVLALDGDLGAGKTTFSQKFAKAIGVEGVVNSPTFTIIKEYDGASMPFYHMDVYRLSMEEADELGLDDYFFGQGVTIVEWASLIKELLPPDRLEMYISHEGGEERVVRITGIGEPYRSWCEVWNEMGAGNDDDQV</sequence>
<evidence type="ECO:0000256" key="4">
    <source>
        <dbReference type="ARBA" id="ARBA00022490"/>
    </source>
</evidence>
<evidence type="ECO:0000256" key="2">
    <source>
        <dbReference type="ARBA" id="ARBA00007599"/>
    </source>
</evidence>
<proteinExistence type="inferred from homology"/>
<evidence type="ECO:0000313" key="11">
    <source>
        <dbReference type="EMBL" id="GLX66295.1"/>
    </source>
</evidence>
<gene>
    <name evidence="11" type="primary">tsaE</name>
    <name evidence="11" type="ORF">MU1_06390</name>
</gene>
<keyword evidence="6" id="KW-0479">Metal-binding</keyword>
<evidence type="ECO:0000256" key="7">
    <source>
        <dbReference type="ARBA" id="ARBA00022741"/>
    </source>
</evidence>
<evidence type="ECO:0000256" key="9">
    <source>
        <dbReference type="ARBA" id="ARBA00022842"/>
    </source>
</evidence>
<keyword evidence="9" id="KW-0460">Magnesium</keyword>
<evidence type="ECO:0000256" key="6">
    <source>
        <dbReference type="ARBA" id="ARBA00022723"/>
    </source>
</evidence>
<dbReference type="InterPro" id="IPR027417">
    <property type="entry name" value="P-loop_NTPase"/>
</dbReference>
<dbReference type="SUPFAM" id="SSF52540">
    <property type="entry name" value="P-loop containing nucleoside triphosphate hydrolases"/>
    <property type="match status" value="1"/>
</dbReference>
<accession>A0ABQ6G8F2</accession>
<dbReference type="PANTHER" id="PTHR33540:SF2">
    <property type="entry name" value="TRNA THREONYLCARBAMOYLADENOSINE BIOSYNTHESIS PROTEIN TSAE"/>
    <property type="match status" value="1"/>
</dbReference>
<keyword evidence="12" id="KW-1185">Reference proteome</keyword>
<keyword evidence="4" id="KW-0963">Cytoplasm</keyword>
<dbReference type="PANTHER" id="PTHR33540">
    <property type="entry name" value="TRNA THREONYLCARBAMOYLADENOSINE BIOSYNTHESIS PROTEIN TSAE"/>
    <property type="match status" value="1"/>
</dbReference>
<evidence type="ECO:0000256" key="5">
    <source>
        <dbReference type="ARBA" id="ARBA00022694"/>
    </source>
</evidence>
<dbReference type="Pfam" id="PF02367">
    <property type="entry name" value="TsaE"/>
    <property type="match status" value="1"/>
</dbReference>
<dbReference type="Proteomes" id="UP001157114">
    <property type="component" value="Unassembled WGS sequence"/>
</dbReference>
<comment type="caution">
    <text evidence="11">The sequence shown here is derived from an EMBL/GenBank/DDBJ whole genome shotgun (WGS) entry which is preliminary data.</text>
</comment>
<comment type="subcellular location">
    <subcellularLocation>
        <location evidence="1">Cytoplasm</location>
    </subcellularLocation>
</comment>
<keyword evidence="7" id="KW-0547">Nucleotide-binding</keyword>
<dbReference type="Gene3D" id="3.40.50.300">
    <property type="entry name" value="P-loop containing nucleotide triphosphate hydrolases"/>
    <property type="match status" value="1"/>
</dbReference>
<reference evidence="11 12" key="1">
    <citation type="submission" date="2023-03" db="EMBL/GenBank/DDBJ databases">
        <title>Draft genome sequence of the bacteria which degrade cell wall of Tricholomamatutake.</title>
        <authorList>
            <person name="Konishi Y."/>
            <person name="Fukuta Y."/>
            <person name="Shirasaka N."/>
        </authorList>
    </citation>
    <scope>NUCLEOTIDE SEQUENCE [LARGE SCALE GENOMIC DNA]</scope>
    <source>
        <strain evidence="12">mu1</strain>
    </source>
</reference>
<name>A0ABQ6G8F2_9BACL</name>
<evidence type="ECO:0000313" key="12">
    <source>
        <dbReference type="Proteomes" id="UP001157114"/>
    </source>
</evidence>
<keyword evidence="8" id="KW-0067">ATP-binding</keyword>
<evidence type="ECO:0000256" key="1">
    <source>
        <dbReference type="ARBA" id="ARBA00004496"/>
    </source>
</evidence>
<evidence type="ECO:0000256" key="8">
    <source>
        <dbReference type="ARBA" id="ARBA00022840"/>
    </source>
</evidence>
<comment type="similarity">
    <text evidence="2">Belongs to the TsaE family.</text>
</comment>
<keyword evidence="5" id="KW-0819">tRNA processing</keyword>
<dbReference type="EMBL" id="BSSQ01000002">
    <property type="protein sequence ID" value="GLX66295.1"/>
    <property type="molecule type" value="Genomic_DNA"/>
</dbReference>
<dbReference type="InterPro" id="IPR003442">
    <property type="entry name" value="T6A_TsaE"/>
</dbReference>